<feature type="binding site" evidence="10">
    <location>
        <position position="23"/>
    </location>
    <ligand>
        <name>(6S)-5-formyl-5,6,7,8-tetrahydrofolate</name>
        <dbReference type="ChEBI" id="CHEBI:57457"/>
    </ligand>
</feature>
<evidence type="ECO:0000256" key="2">
    <source>
        <dbReference type="ARBA" id="ARBA00022490"/>
    </source>
</evidence>
<sequence length="454" mass="50160">MKHSNTIVAEATPSGRGSVGILRISGDQSASVAWKLLKKLPKARHAEYLIFYDQDDRVLDKGIALWFPAPYSFTGEDVLELQGHGGPITLDLLLKNILLVPGLRIANPGEFSERAFLNNKLDLIQAEAISDLISADSEQAARSAACSLQGVFSEYIKDLSDILTCLRVEVETRINFPDEEINPIIDSKIESQLYQLISQLDCVYKEAHLGNLLREGRKVVIAGQPNAGKSSLLNRLSGRQSAIVTDIEGTTRDTLHEYIYIDGMPFHIVDTAGLRDTKDKIERIGIERAWHEIKKADHILFVVDGTTTNSIDLFAIWPDLSIQLDRVPPFTIIRNKADITGESQEVVQIHGGSLICLSARTGVGIKNLLNHLKVSMIGSEAIEGRFFARRRHIQALELASIHLQDCQNHLRAKLVGELLAEDLRLAHKALGEITGEFSSSDLLGSIFSTFCIGK</sequence>
<feature type="binding site" evidence="10">
    <location>
        <begin position="358"/>
        <end position="360"/>
    </location>
    <ligand>
        <name>GTP</name>
        <dbReference type="ChEBI" id="CHEBI:37565"/>
    </ligand>
</feature>
<evidence type="ECO:0000256" key="1">
    <source>
        <dbReference type="ARBA" id="ARBA00011043"/>
    </source>
</evidence>
<dbReference type="GO" id="GO:0003924">
    <property type="term" value="F:GTPase activity"/>
    <property type="evidence" value="ECO:0007669"/>
    <property type="project" value="UniProtKB-UniRule"/>
</dbReference>
<dbReference type="NCBIfam" id="NF003661">
    <property type="entry name" value="PRK05291.1-3"/>
    <property type="match status" value="1"/>
</dbReference>
<dbReference type="HAMAP" id="MF_00379">
    <property type="entry name" value="GTPase_MnmE"/>
    <property type="match status" value="1"/>
</dbReference>
<dbReference type="GO" id="GO:0046872">
    <property type="term" value="F:metal ion binding"/>
    <property type="evidence" value="ECO:0007669"/>
    <property type="project" value="UniProtKB-KW"/>
</dbReference>
<feature type="binding site" evidence="10">
    <location>
        <position position="250"/>
    </location>
    <ligand>
        <name>K(+)</name>
        <dbReference type="ChEBI" id="CHEBI:29103"/>
    </ligand>
</feature>
<keyword evidence="3 10" id="KW-0819">tRNA processing</keyword>
<dbReference type="Pfam" id="PF12631">
    <property type="entry name" value="MnmE_helical"/>
    <property type="match status" value="1"/>
</dbReference>
<dbReference type="InterPro" id="IPR018948">
    <property type="entry name" value="GTP-bd_TrmE_N"/>
</dbReference>
<feature type="binding site" evidence="10">
    <location>
        <begin position="270"/>
        <end position="273"/>
    </location>
    <ligand>
        <name>GTP</name>
        <dbReference type="ChEBI" id="CHEBI:37565"/>
    </ligand>
</feature>
<dbReference type="Pfam" id="PF01926">
    <property type="entry name" value="MMR_HSR1"/>
    <property type="match status" value="1"/>
</dbReference>
<feature type="binding site" evidence="10">
    <location>
        <begin position="335"/>
        <end position="338"/>
    </location>
    <ligand>
        <name>GTP</name>
        <dbReference type="ChEBI" id="CHEBI:37565"/>
    </ligand>
</feature>
<feature type="binding site" evidence="10">
    <location>
        <position position="454"/>
    </location>
    <ligand>
        <name>(6S)-5-formyl-5,6,7,8-tetrahydrofolate</name>
        <dbReference type="ChEBI" id="CHEBI:57457"/>
    </ligand>
</feature>
<dbReference type="RefSeq" id="WP_157989287.1">
    <property type="nucleotide sequence ID" value="NZ_LR217730.1"/>
</dbReference>
<dbReference type="Gene3D" id="3.30.1360.120">
    <property type="entry name" value="Probable tRNA modification gtpase trme, domain 1"/>
    <property type="match status" value="1"/>
</dbReference>
<dbReference type="Gene3D" id="3.40.50.300">
    <property type="entry name" value="P-loop containing nucleotide triphosphate hydrolases"/>
    <property type="match status" value="1"/>
</dbReference>
<evidence type="ECO:0000313" key="14">
    <source>
        <dbReference type="Proteomes" id="UP000294343"/>
    </source>
</evidence>
<feature type="binding site" evidence="10">
    <location>
        <position position="226"/>
    </location>
    <ligand>
        <name>K(+)</name>
        <dbReference type="ChEBI" id="CHEBI:29103"/>
    </ligand>
</feature>
<evidence type="ECO:0000256" key="11">
    <source>
        <dbReference type="RuleBase" id="RU003313"/>
    </source>
</evidence>
<name>A0A451DID2_9GAMM</name>
<evidence type="ECO:0000256" key="6">
    <source>
        <dbReference type="ARBA" id="ARBA00022801"/>
    </source>
</evidence>
<dbReference type="InterPro" id="IPR006073">
    <property type="entry name" value="GTP-bd"/>
</dbReference>
<dbReference type="GO" id="GO:0005525">
    <property type="term" value="F:GTP binding"/>
    <property type="evidence" value="ECO:0007669"/>
    <property type="project" value="UniProtKB-UniRule"/>
</dbReference>
<evidence type="ECO:0000256" key="4">
    <source>
        <dbReference type="ARBA" id="ARBA00022723"/>
    </source>
</evidence>
<dbReference type="Pfam" id="PF10396">
    <property type="entry name" value="TrmE_N"/>
    <property type="match status" value="1"/>
</dbReference>
<feature type="binding site" evidence="10">
    <location>
        <position position="80"/>
    </location>
    <ligand>
        <name>(6S)-5-formyl-5,6,7,8-tetrahydrofolate</name>
        <dbReference type="ChEBI" id="CHEBI:57457"/>
    </ligand>
</feature>
<dbReference type="FunFam" id="3.30.1360.120:FF:000001">
    <property type="entry name" value="tRNA modification GTPase MnmE"/>
    <property type="match status" value="1"/>
</dbReference>
<keyword evidence="6 10" id="KW-0378">Hydrolase</keyword>
<comment type="cofactor">
    <cofactor evidence="10">
        <name>K(+)</name>
        <dbReference type="ChEBI" id="CHEBI:29103"/>
    </cofactor>
    <text evidence="10">Binds 1 potassium ion per subunit.</text>
</comment>
<reference evidence="13 14" key="1">
    <citation type="submission" date="2019-02" db="EMBL/GenBank/DDBJ databases">
        <authorList>
            <person name="Manzano-Marin A."/>
            <person name="Manzano-Marin A."/>
        </authorList>
    </citation>
    <scope>NUCLEOTIDE SEQUENCE [LARGE SCALE GENOMIC DNA]</scope>
    <source>
        <strain evidence="13 14">ErCipseudotsugae</strain>
    </source>
</reference>
<dbReference type="AlphaFoldDB" id="A0A451DID2"/>
<dbReference type="SUPFAM" id="SSF52540">
    <property type="entry name" value="P-loop containing nucleoside triphosphate hydrolases"/>
    <property type="match status" value="1"/>
</dbReference>
<evidence type="ECO:0000256" key="8">
    <source>
        <dbReference type="ARBA" id="ARBA00022958"/>
    </source>
</evidence>
<dbReference type="GO" id="GO:0002098">
    <property type="term" value="P:tRNA wobble uridine modification"/>
    <property type="evidence" value="ECO:0007669"/>
    <property type="project" value="TreeGrafter"/>
</dbReference>
<dbReference type="Proteomes" id="UP000294343">
    <property type="component" value="Chromosome"/>
</dbReference>
<comment type="subunit">
    <text evidence="10">Homodimer. Heterotetramer of two MnmE and two MnmG subunits.</text>
</comment>
<evidence type="ECO:0000313" key="13">
    <source>
        <dbReference type="EMBL" id="VFP86413.1"/>
    </source>
</evidence>
<gene>
    <name evidence="10 13" type="primary">mnmE</name>
    <name evidence="10" type="synonym">trmE</name>
    <name evidence="13" type="ORF">ERCIPSPA2889_522</name>
</gene>
<feature type="binding site" evidence="10">
    <location>
        <begin position="245"/>
        <end position="251"/>
    </location>
    <ligand>
        <name>GTP</name>
        <dbReference type="ChEBI" id="CHEBI:37565"/>
    </ligand>
</feature>
<dbReference type="EMBL" id="LR217730">
    <property type="protein sequence ID" value="VFP86413.1"/>
    <property type="molecule type" value="Genomic_DNA"/>
</dbReference>
<comment type="subcellular location">
    <subcellularLocation>
        <location evidence="10">Cytoplasm</location>
    </subcellularLocation>
</comment>
<dbReference type="CDD" id="cd14858">
    <property type="entry name" value="TrmE_N"/>
    <property type="match status" value="1"/>
</dbReference>
<keyword evidence="2 10" id="KW-0963">Cytoplasm</keyword>
<dbReference type="InterPro" id="IPR031168">
    <property type="entry name" value="G_TrmE"/>
</dbReference>
<feature type="binding site" evidence="10">
    <location>
        <position position="251"/>
    </location>
    <ligand>
        <name>Mg(2+)</name>
        <dbReference type="ChEBI" id="CHEBI:18420"/>
    </ligand>
</feature>
<feature type="binding site" evidence="10">
    <location>
        <position position="120"/>
    </location>
    <ligand>
        <name>(6S)-5-formyl-5,6,7,8-tetrahydrofolate</name>
        <dbReference type="ChEBI" id="CHEBI:57457"/>
    </ligand>
</feature>
<feature type="binding site" evidence="10">
    <location>
        <begin position="226"/>
        <end position="231"/>
    </location>
    <ligand>
        <name>GTP</name>
        <dbReference type="ChEBI" id="CHEBI:37565"/>
    </ligand>
</feature>
<keyword evidence="8 10" id="KW-0630">Potassium</keyword>
<protein>
    <recommendedName>
        <fullName evidence="10">tRNA modification GTPase MnmE</fullName>
        <ecNumber evidence="10">3.6.-.-</ecNumber>
    </recommendedName>
</protein>
<dbReference type="Gene3D" id="1.20.120.430">
    <property type="entry name" value="tRNA modification GTPase MnmE domain 2"/>
    <property type="match status" value="1"/>
</dbReference>
<dbReference type="EC" id="3.6.-.-" evidence="10"/>
<evidence type="ECO:0000256" key="7">
    <source>
        <dbReference type="ARBA" id="ARBA00022842"/>
    </source>
</evidence>
<proteinExistence type="inferred from homology"/>
<dbReference type="PANTHER" id="PTHR42714">
    <property type="entry name" value="TRNA MODIFICATION GTPASE GTPBP3"/>
    <property type="match status" value="1"/>
</dbReference>
<dbReference type="NCBIfam" id="TIGR00231">
    <property type="entry name" value="small_GTP"/>
    <property type="match status" value="1"/>
</dbReference>
<feature type="binding site" evidence="10">
    <location>
        <position position="245"/>
    </location>
    <ligand>
        <name>K(+)</name>
        <dbReference type="ChEBI" id="CHEBI:29103"/>
    </ligand>
</feature>
<evidence type="ECO:0000256" key="5">
    <source>
        <dbReference type="ARBA" id="ARBA00022741"/>
    </source>
</evidence>
<dbReference type="PANTHER" id="PTHR42714:SF2">
    <property type="entry name" value="TRNA MODIFICATION GTPASE GTPBP3, MITOCHONDRIAL"/>
    <property type="match status" value="1"/>
</dbReference>
<dbReference type="InterPro" id="IPR027368">
    <property type="entry name" value="MnmE_dom2"/>
</dbReference>
<evidence type="ECO:0000256" key="3">
    <source>
        <dbReference type="ARBA" id="ARBA00022694"/>
    </source>
</evidence>
<organism evidence="13 14">
    <name type="scientific">Candidatus Erwinia haradaeae</name>
    <dbReference type="NCBI Taxonomy" id="1922217"/>
    <lineage>
        <taxon>Bacteria</taxon>
        <taxon>Pseudomonadati</taxon>
        <taxon>Pseudomonadota</taxon>
        <taxon>Gammaproteobacteria</taxon>
        <taxon>Enterobacterales</taxon>
        <taxon>Erwiniaceae</taxon>
        <taxon>Erwinia</taxon>
    </lineage>
</organism>
<dbReference type="OrthoDB" id="9805918at2"/>
<evidence type="ECO:0000256" key="10">
    <source>
        <dbReference type="HAMAP-Rule" id="MF_00379"/>
    </source>
</evidence>
<comment type="similarity">
    <text evidence="1 10 11">Belongs to the TRAFAC class TrmE-Era-EngA-EngB-Septin-like GTPase superfamily. TrmE GTPase family.</text>
</comment>
<keyword evidence="9 10" id="KW-0342">GTP-binding</keyword>
<keyword evidence="5 10" id="KW-0547">Nucleotide-binding</keyword>
<dbReference type="InterPro" id="IPR027417">
    <property type="entry name" value="P-loop_NTPase"/>
</dbReference>
<accession>A0A451DID2</accession>
<keyword evidence="7 10" id="KW-0460">Magnesium</keyword>
<dbReference type="NCBIfam" id="TIGR00450">
    <property type="entry name" value="mnmE_trmE_thdF"/>
    <property type="match status" value="1"/>
</dbReference>
<feature type="binding site" evidence="10">
    <location>
        <position position="247"/>
    </location>
    <ligand>
        <name>K(+)</name>
        <dbReference type="ChEBI" id="CHEBI:29103"/>
    </ligand>
</feature>
<dbReference type="InterPro" id="IPR025867">
    <property type="entry name" value="MnmE_helical"/>
</dbReference>
<evidence type="ECO:0000259" key="12">
    <source>
        <dbReference type="PROSITE" id="PS51709"/>
    </source>
</evidence>
<dbReference type="GO" id="GO:0005829">
    <property type="term" value="C:cytosol"/>
    <property type="evidence" value="ECO:0007669"/>
    <property type="project" value="TreeGrafter"/>
</dbReference>
<dbReference type="InterPro" id="IPR027266">
    <property type="entry name" value="TrmE/GcvT-like"/>
</dbReference>
<comment type="function">
    <text evidence="10">Exhibits a very high intrinsic GTPase hydrolysis rate. Involved in the addition of a carboxymethylaminomethyl (cmnm) group at the wobble position (U34) of certain tRNAs, forming tRNA-cmnm(5)s(2)U34.</text>
</comment>
<dbReference type="InterPro" id="IPR005225">
    <property type="entry name" value="Small_GTP-bd"/>
</dbReference>
<dbReference type="CDD" id="cd04164">
    <property type="entry name" value="trmE"/>
    <property type="match status" value="1"/>
</dbReference>
<dbReference type="InterPro" id="IPR004520">
    <property type="entry name" value="GTPase_MnmE"/>
</dbReference>
<keyword evidence="4 10" id="KW-0479">Metal-binding</keyword>
<feature type="domain" description="TrmE-type G" evidence="12">
    <location>
        <begin position="216"/>
        <end position="377"/>
    </location>
</feature>
<evidence type="ECO:0000256" key="9">
    <source>
        <dbReference type="ARBA" id="ARBA00023134"/>
    </source>
</evidence>
<dbReference type="PROSITE" id="PS51709">
    <property type="entry name" value="G_TRME"/>
    <property type="match status" value="1"/>
</dbReference>
<feature type="binding site" evidence="10">
    <location>
        <position position="230"/>
    </location>
    <ligand>
        <name>Mg(2+)</name>
        <dbReference type="ChEBI" id="CHEBI:18420"/>
    </ligand>
</feature>
<dbReference type="SUPFAM" id="SSF116878">
    <property type="entry name" value="TrmE connector domain"/>
    <property type="match status" value="1"/>
</dbReference>
<dbReference type="GO" id="GO:0030488">
    <property type="term" value="P:tRNA methylation"/>
    <property type="evidence" value="ECO:0007669"/>
    <property type="project" value="TreeGrafter"/>
</dbReference>